<dbReference type="AlphaFoldDB" id="A0A8S1WS40"/>
<name>A0A8S1WS40_PAROT</name>
<evidence type="ECO:0000313" key="2">
    <source>
        <dbReference type="Proteomes" id="UP000683925"/>
    </source>
</evidence>
<gene>
    <name evidence="1" type="ORF">POCTA_138.1.T0980225</name>
</gene>
<evidence type="ECO:0000313" key="1">
    <source>
        <dbReference type="EMBL" id="CAD8191019.1"/>
    </source>
</evidence>
<dbReference type="Proteomes" id="UP000683925">
    <property type="component" value="Unassembled WGS sequence"/>
</dbReference>
<accession>A0A8S1WS40</accession>
<dbReference type="EMBL" id="CAJJDP010000097">
    <property type="protein sequence ID" value="CAD8191019.1"/>
    <property type="molecule type" value="Genomic_DNA"/>
</dbReference>
<protein>
    <submittedName>
        <fullName evidence="1">Uncharacterized protein</fullName>
    </submittedName>
</protein>
<proteinExistence type="predicted"/>
<sequence length="85" mass="10010">MIRIQQQEHRASCKVIWEQKEKLTQSFQEGAQQQENNVHNQSWIVKILHRMSQFLRIGNIKLLADIGIDQPVNSQGFEIIHLHQP</sequence>
<comment type="caution">
    <text evidence="1">The sequence shown here is derived from an EMBL/GenBank/DDBJ whole genome shotgun (WGS) entry which is preliminary data.</text>
</comment>
<keyword evidence="2" id="KW-1185">Reference proteome</keyword>
<reference evidence="1" key="1">
    <citation type="submission" date="2021-01" db="EMBL/GenBank/DDBJ databases">
        <authorList>
            <consortium name="Genoscope - CEA"/>
            <person name="William W."/>
        </authorList>
    </citation>
    <scope>NUCLEOTIDE SEQUENCE</scope>
</reference>
<organism evidence="1 2">
    <name type="scientific">Paramecium octaurelia</name>
    <dbReference type="NCBI Taxonomy" id="43137"/>
    <lineage>
        <taxon>Eukaryota</taxon>
        <taxon>Sar</taxon>
        <taxon>Alveolata</taxon>
        <taxon>Ciliophora</taxon>
        <taxon>Intramacronucleata</taxon>
        <taxon>Oligohymenophorea</taxon>
        <taxon>Peniculida</taxon>
        <taxon>Parameciidae</taxon>
        <taxon>Paramecium</taxon>
    </lineage>
</organism>